<dbReference type="Pfam" id="PF00437">
    <property type="entry name" value="T2SSE"/>
    <property type="match status" value="1"/>
</dbReference>
<dbReference type="SUPFAM" id="SSF52540">
    <property type="entry name" value="P-loop containing nucleoside triphosphate hydrolases"/>
    <property type="match status" value="1"/>
</dbReference>
<evidence type="ECO:0000256" key="1">
    <source>
        <dbReference type="ARBA" id="ARBA00006611"/>
    </source>
</evidence>
<reference evidence="7" key="1">
    <citation type="submission" date="2016-07" db="EMBL/GenBank/DDBJ databases">
        <authorList>
            <person name="Florea S."/>
            <person name="Webb J.S."/>
            <person name="Jaromczyk J."/>
            <person name="Schardl C.L."/>
        </authorList>
    </citation>
    <scope>NUCLEOTIDE SEQUENCE [LARGE SCALE GENOMIC DNA]</scope>
    <source>
        <strain evidence="7">KCTC 42131</strain>
    </source>
</reference>
<dbReference type="Pfam" id="PF05157">
    <property type="entry name" value="MshEN"/>
    <property type="match status" value="1"/>
</dbReference>
<dbReference type="STRING" id="1524254.PHACT_14850"/>
<dbReference type="AlphaFoldDB" id="A0A1E8CF93"/>
<dbReference type="Gene3D" id="3.40.50.300">
    <property type="entry name" value="P-loop containing nucleotide triphosphate hydrolases"/>
    <property type="match status" value="1"/>
</dbReference>
<evidence type="ECO:0000313" key="6">
    <source>
        <dbReference type="EMBL" id="OFE11128.1"/>
    </source>
</evidence>
<protein>
    <recommendedName>
        <fullName evidence="5">Bacterial type II secretion system protein E domain-containing protein</fullName>
    </recommendedName>
</protein>
<dbReference type="InterPro" id="IPR027417">
    <property type="entry name" value="P-loop_NTPase"/>
</dbReference>
<dbReference type="GO" id="GO:0005524">
    <property type="term" value="F:ATP binding"/>
    <property type="evidence" value="ECO:0007669"/>
    <property type="project" value="UniProtKB-KW"/>
</dbReference>
<keyword evidence="7" id="KW-1185">Reference proteome</keyword>
<evidence type="ECO:0000256" key="3">
    <source>
        <dbReference type="ARBA" id="ARBA00022840"/>
    </source>
</evidence>
<evidence type="ECO:0000256" key="4">
    <source>
        <dbReference type="SAM" id="MobiDB-lite"/>
    </source>
</evidence>
<keyword evidence="3" id="KW-0067">ATP-binding</keyword>
<feature type="region of interest" description="Disordered" evidence="4">
    <location>
        <begin position="150"/>
        <end position="192"/>
    </location>
</feature>
<dbReference type="InterPro" id="IPR037257">
    <property type="entry name" value="T2SS_E_N_sf"/>
</dbReference>
<dbReference type="EMBL" id="MASR01000003">
    <property type="protein sequence ID" value="OFE11128.1"/>
    <property type="molecule type" value="Genomic_DNA"/>
</dbReference>
<sequence>MDMLPQGLAETLIDSGLLLPDQAESARMMAQQENIPFVTLLIRQGITDSDRLAATIANCLGYPLLDLAAIDIKACLDDTMDPELMQRHRLIPLRAPTGKLSGSPVFIVFADPASLTVIDELRLHGSREINAVVADGVVLWKMLADLQAPVPATTSESTKPDKSQRLNPGTIDNLNNATNKQVADPPVRGEAKTDDAPLVRFVDQVLREAIATDASDIHIEPFEKTVRIRCRIDGTLREVTRADVSMAPRIISRIKVMADMDISERRLPQDGRLRLSREKQNQRSGTEVIAESTDFRVNSMPTLWGEKVVLRLLDKAATQKSLEELGYTPQQTSHYRQALRKSHGLILITGPTGSGKTVSLYAGLDLLNTLERNISTVEDPIEMQIDGINQVAVNKRTGLDFASALKAFMRQDPDILMVGEIRDQETADIAVKAAQTGHLVLATLHTNNAAGSITRLLNMGIPPYNLSGSLSLIVAQRLVRQLCGACKVPDTDATSQLRAAGMTAAQAASANTCLPVGCERCHQGYRGRICVAETLPMSGKLDALMLNGATSTGIEDAARKMGHLSLRESALIRVANGDITLADAERLEL</sequence>
<comment type="similarity">
    <text evidence="1">Belongs to the GSP E family.</text>
</comment>
<dbReference type="Gene3D" id="3.30.450.90">
    <property type="match status" value="1"/>
</dbReference>
<dbReference type="CDD" id="cd01129">
    <property type="entry name" value="PulE-GspE-like"/>
    <property type="match status" value="1"/>
</dbReference>
<dbReference type="GO" id="GO:0005886">
    <property type="term" value="C:plasma membrane"/>
    <property type="evidence" value="ECO:0007669"/>
    <property type="project" value="TreeGrafter"/>
</dbReference>
<keyword evidence="2" id="KW-0547">Nucleotide-binding</keyword>
<dbReference type="PANTHER" id="PTHR30258">
    <property type="entry name" value="TYPE II SECRETION SYSTEM PROTEIN GSPE-RELATED"/>
    <property type="match status" value="1"/>
</dbReference>
<comment type="caution">
    <text evidence="6">The sequence shown here is derived from an EMBL/GenBank/DDBJ whole genome shotgun (WGS) entry which is preliminary data.</text>
</comment>
<proteinExistence type="inferred from homology"/>
<name>A0A1E8CF93_9GAMM</name>
<dbReference type="InterPro" id="IPR007831">
    <property type="entry name" value="T2SS_GspE_N"/>
</dbReference>
<gene>
    <name evidence="6" type="ORF">PHACT_14850</name>
</gene>
<feature type="domain" description="Bacterial type II secretion system protein E" evidence="5">
    <location>
        <begin position="409"/>
        <end position="423"/>
    </location>
</feature>
<evidence type="ECO:0000259" key="5">
    <source>
        <dbReference type="PROSITE" id="PS00662"/>
    </source>
</evidence>
<dbReference type="Gene3D" id="3.30.300.160">
    <property type="entry name" value="Type II secretion system, protein E, N-terminal domain"/>
    <property type="match status" value="1"/>
</dbReference>
<evidence type="ECO:0000256" key="2">
    <source>
        <dbReference type="ARBA" id="ARBA00022741"/>
    </source>
</evidence>
<dbReference type="SUPFAM" id="SSF160246">
    <property type="entry name" value="EspE N-terminal domain-like"/>
    <property type="match status" value="1"/>
</dbReference>
<dbReference type="InterPro" id="IPR001482">
    <property type="entry name" value="T2SS/T4SS_dom"/>
</dbReference>
<accession>A0A1E8CF93</accession>
<feature type="compositionally biased region" description="Polar residues" evidence="4">
    <location>
        <begin position="165"/>
        <end position="181"/>
    </location>
</feature>
<evidence type="ECO:0000313" key="7">
    <source>
        <dbReference type="Proteomes" id="UP000175669"/>
    </source>
</evidence>
<organism evidence="6 7">
    <name type="scientific">Pseudohongiella acticola</name>
    <dbReference type="NCBI Taxonomy" id="1524254"/>
    <lineage>
        <taxon>Bacteria</taxon>
        <taxon>Pseudomonadati</taxon>
        <taxon>Pseudomonadota</taxon>
        <taxon>Gammaproteobacteria</taxon>
        <taxon>Pseudomonadales</taxon>
        <taxon>Pseudohongiellaceae</taxon>
        <taxon>Pseudohongiella</taxon>
    </lineage>
</organism>
<dbReference type="GO" id="GO:0016887">
    <property type="term" value="F:ATP hydrolysis activity"/>
    <property type="evidence" value="ECO:0007669"/>
    <property type="project" value="TreeGrafter"/>
</dbReference>
<dbReference type="Proteomes" id="UP000175669">
    <property type="component" value="Unassembled WGS sequence"/>
</dbReference>
<dbReference type="FunFam" id="3.40.50.300:FF:000398">
    <property type="entry name" value="Type IV pilus assembly ATPase PilB"/>
    <property type="match status" value="1"/>
</dbReference>
<dbReference type="PANTHER" id="PTHR30258:SF1">
    <property type="entry name" value="PROTEIN TRANSPORT PROTEIN HOFB HOMOLOG"/>
    <property type="match status" value="1"/>
</dbReference>
<dbReference type="PROSITE" id="PS00662">
    <property type="entry name" value="T2SP_E"/>
    <property type="match status" value="1"/>
</dbReference>